<dbReference type="EMBL" id="BQNB010010348">
    <property type="protein sequence ID" value="GJS76064.1"/>
    <property type="molecule type" value="Genomic_DNA"/>
</dbReference>
<dbReference type="Proteomes" id="UP001151760">
    <property type="component" value="Unassembled WGS sequence"/>
</dbReference>
<reference evidence="1" key="2">
    <citation type="submission" date="2022-01" db="EMBL/GenBank/DDBJ databases">
        <authorList>
            <person name="Yamashiro T."/>
            <person name="Shiraishi A."/>
            <person name="Satake H."/>
            <person name="Nakayama K."/>
        </authorList>
    </citation>
    <scope>NUCLEOTIDE SEQUENCE</scope>
</reference>
<comment type="caution">
    <text evidence="1">The sequence shown here is derived from an EMBL/GenBank/DDBJ whole genome shotgun (WGS) entry which is preliminary data.</text>
</comment>
<organism evidence="1 2">
    <name type="scientific">Tanacetum coccineum</name>
    <dbReference type="NCBI Taxonomy" id="301880"/>
    <lineage>
        <taxon>Eukaryota</taxon>
        <taxon>Viridiplantae</taxon>
        <taxon>Streptophyta</taxon>
        <taxon>Embryophyta</taxon>
        <taxon>Tracheophyta</taxon>
        <taxon>Spermatophyta</taxon>
        <taxon>Magnoliopsida</taxon>
        <taxon>eudicotyledons</taxon>
        <taxon>Gunneridae</taxon>
        <taxon>Pentapetalae</taxon>
        <taxon>asterids</taxon>
        <taxon>campanulids</taxon>
        <taxon>Asterales</taxon>
        <taxon>Asteraceae</taxon>
        <taxon>Asteroideae</taxon>
        <taxon>Anthemideae</taxon>
        <taxon>Anthemidinae</taxon>
        <taxon>Tanacetum</taxon>
    </lineage>
</organism>
<evidence type="ECO:0000313" key="1">
    <source>
        <dbReference type="EMBL" id="GJS76064.1"/>
    </source>
</evidence>
<sequence>MNDPNITMDEYIRLEEEKAQKHGKVFNRETAKYGKIWYDEDVHDLRSIKTEFPAIVFNDNLSSNEMLSCEPKISSLNNNKINFRISFDEFDEEDYTVVFDKNSFSYKISSTNDLKMDAENDNEKVNMPLFPSAKPSISCIDNLDFFKDFENEFPAIVYNDALTSKSDFSTEPTICPQHIDEFDLKNETLLSEYDEVEQNILYFNDLFPFNIIYPNDSKMDTDNDNDKVDIEHSSRDLSVKPLPDVINTDVGAYAHGSNKLLETMVYRDCCFDETFLEDLDQTSTHMVAVSKVPMLKLGEFKLWRMRIEQYIQVIDYALWEVIENDATMPKTQVVEVKFNSIKDAKKLLEAVEKRFGGNAATKKTQRNILK</sequence>
<gene>
    <name evidence="1" type="ORF">Tco_0725945</name>
</gene>
<keyword evidence="2" id="KW-1185">Reference proteome</keyword>
<accession>A0ABQ4YEA0</accession>
<evidence type="ECO:0000313" key="2">
    <source>
        <dbReference type="Proteomes" id="UP001151760"/>
    </source>
</evidence>
<reference evidence="1" key="1">
    <citation type="journal article" date="2022" name="Int. J. Mol. Sci.">
        <title>Draft Genome of Tanacetum Coccineum: Genomic Comparison of Closely Related Tanacetum-Family Plants.</title>
        <authorList>
            <person name="Yamashiro T."/>
            <person name="Shiraishi A."/>
            <person name="Nakayama K."/>
            <person name="Satake H."/>
        </authorList>
    </citation>
    <scope>NUCLEOTIDE SEQUENCE</scope>
</reference>
<name>A0ABQ4YEA0_9ASTR</name>
<protein>
    <submittedName>
        <fullName evidence="1">Uncharacterized protein</fullName>
    </submittedName>
</protein>
<proteinExistence type="predicted"/>